<feature type="compositionally biased region" description="Pro residues" evidence="1">
    <location>
        <begin position="45"/>
        <end position="55"/>
    </location>
</feature>
<gene>
    <name evidence="2" type="ORF">K402DRAFT_417226</name>
</gene>
<evidence type="ECO:0000256" key="1">
    <source>
        <dbReference type="SAM" id="MobiDB-lite"/>
    </source>
</evidence>
<dbReference type="EMBL" id="ML977140">
    <property type="protein sequence ID" value="KAF1991169.1"/>
    <property type="molecule type" value="Genomic_DNA"/>
</dbReference>
<feature type="region of interest" description="Disordered" evidence="1">
    <location>
        <begin position="17"/>
        <end position="81"/>
    </location>
</feature>
<protein>
    <submittedName>
        <fullName evidence="2">Uncharacterized protein</fullName>
    </submittedName>
</protein>
<dbReference type="Proteomes" id="UP000800041">
    <property type="component" value="Unassembled WGS sequence"/>
</dbReference>
<name>A0A6G1HDS0_9PEZI</name>
<reference evidence="2" key="1">
    <citation type="journal article" date="2020" name="Stud. Mycol.">
        <title>101 Dothideomycetes genomes: a test case for predicting lifestyles and emergence of pathogens.</title>
        <authorList>
            <person name="Haridas S."/>
            <person name="Albert R."/>
            <person name="Binder M."/>
            <person name="Bloem J."/>
            <person name="Labutti K."/>
            <person name="Salamov A."/>
            <person name="Andreopoulos B."/>
            <person name="Baker S."/>
            <person name="Barry K."/>
            <person name="Bills G."/>
            <person name="Bluhm B."/>
            <person name="Cannon C."/>
            <person name="Castanera R."/>
            <person name="Culley D."/>
            <person name="Daum C."/>
            <person name="Ezra D."/>
            <person name="Gonzalez J."/>
            <person name="Henrissat B."/>
            <person name="Kuo A."/>
            <person name="Liang C."/>
            <person name="Lipzen A."/>
            <person name="Lutzoni F."/>
            <person name="Magnuson J."/>
            <person name="Mondo S."/>
            <person name="Nolan M."/>
            <person name="Ohm R."/>
            <person name="Pangilinan J."/>
            <person name="Park H.-J."/>
            <person name="Ramirez L."/>
            <person name="Alfaro M."/>
            <person name="Sun H."/>
            <person name="Tritt A."/>
            <person name="Yoshinaga Y."/>
            <person name="Zwiers L.-H."/>
            <person name="Turgeon B."/>
            <person name="Goodwin S."/>
            <person name="Spatafora J."/>
            <person name="Crous P."/>
            <person name="Grigoriev I."/>
        </authorList>
    </citation>
    <scope>NUCLEOTIDE SEQUENCE</scope>
    <source>
        <strain evidence="2">CBS 113979</strain>
    </source>
</reference>
<proteinExistence type="predicted"/>
<feature type="compositionally biased region" description="Low complexity" evidence="1">
    <location>
        <begin position="25"/>
        <end position="37"/>
    </location>
</feature>
<organism evidence="2 3">
    <name type="scientific">Aulographum hederae CBS 113979</name>
    <dbReference type="NCBI Taxonomy" id="1176131"/>
    <lineage>
        <taxon>Eukaryota</taxon>
        <taxon>Fungi</taxon>
        <taxon>Dikarya</taxon>
        <taxon>Ascomycota</taxon>
        <taxon>Pezizomycotina</taxon>
        <taxon>Dothideomycetes</taxon>
        <taxon>Pleosporomycetidae</taxon>
        <taxon>Aulographales</taxon>
        <taxon>Aulographaceae</taxon>
    </lineage>
</organism>
<keyword evidence="3" id="KW-1185">Reference proteome</keyword>
<accession>A0A6G1HDS0</accession>
<sequence>MVFAVEAFMASYMEDASNTAVQDDTTPTPVATITPTTELSREDPPSPPPQPPPSPSNSEPSSNGQLRGKSELDDIMLPGIW</sequence>
<dbReference type="AlphaFoldDB" id="A0A6G1HDS0"/>
<evidence type="ECO:0000313" key="3">
    <source>
        <dbReference type="Proteomes" id="UP000800041"/>
    </source>
</evidence>
<evidence type="ECO:0000313" key="2">
    <source>
        <dbReference type="EMBL" id="KAF1991169.1"/>
    </source>
</evidence>